<dbReference type="GO" id="GO:0000287">
    <property type="term" value="F:magnesium ion binding"/>
    <property type="evidence" value="ECO:0007669"/>
    <property type="project" value="UniProtKB-UniRule"/>
</dbReference>
<dbReference type="Gene3D" id="3.40.720.10">
    <property type="entry name" value="Alkaline Phosphatase, subunit A"/>
    <property type="match status" value="1"/>
</dbReference>
<dbReference type="GO" id="GO:0009117">
    <property type="term" value="P:nucleotide metabolic process"/>
    <property type="evidence" value="ECO:0007669"/>
    <property type="project" value="UniProtKB-UniRule"/>
</dbReference>
<sequence>MKRVILIVMDSYGAGEAPDAAQYGDAGADTFLHVAEGTPGFQIPSLCRLGLGNVDGIGAGKWRVPTGEIEGAYGRMKEASSGKDTITGHWEIAGIRTETPFRTYPDGFPPAFIHKLEEEIGTEVLGNYPASGTEIIEVLGDEHERTGKPIVYTSADSVFQIAANTAVIPLDRLYAICETARRLLVGDWACGRVIARPYVKENGKRIRTGDRRDYAVSPHSRTMLDEVKEAGLPVYAVGKIHDIFNGQGITRWVHTADNQNGVDETLQAMDESEGGLIFTNLVDFDSKYGHRRDPSGYGRAVMDFDRRLPEIREKLLPEDILIITADHGNDPIHSGFDHTREYVPVLVSGQPVRPGVNLGTRSTFSDLGQTVCDYLGVKPVMEGISFLPEVLLRENPEK</sequence>
<dbReference type="InterPro" id="IPR017850">
    <property type="entry name" value="Alkaline_phosphatase_core_sf"/>
</dbReference>
<feature type="domain" description="Metalloenzyme" evidence="7">
    <location>
        <begin position="2"/>
        <end position="378"/>
    </location>
</feature>
<evidence type="ECO:0000256" key="5">
    <source>
        <dbReference type="HAMAP-Rule" id="MF_00740"/>
    </source>
</evidence>
<dbReference type="InterPro" id="IPR010045">
    <property type="entry name" value="DeoB"/>
</dbReference>
<dbReference type="GO" id="GO:0043094">
    <property type="term" value="P:metabolic compound salvage"/>
    <property type="evidence" value="ECO:0007669"/>
    <property type="project" value="UniProtKB-UniRule"/>
</dbReference>
<keyword evidence="5" id="KW-0963">Cytoplasm</keyword>
<dbReference type="AlphaFoldDB" id="A0A1I7G9R4"/>
<dbReference type="RefSeq" id="WP_090470619.1">
    <property type="nucleotide sequence ID" value="NZ_FOWF01000006.1"/>
</dbReference>
<evidence type="ECO:0000256" key="4">
    <source>
        <dbReference type="ARBA" id="ARBA00023235"/>
    </source>
</evidence>
<dbReference type="InterPro" id="IPR024052">
    <property type="entry name" value="Phosphopentomutase_DeoB_cap_sf"/>
</dbReference>
<evidence type="ECO:0000256" key="1">
    <source>
        <dbReference type="ARBA" id="ARBA00010373"/>
    </source>
</evidence>
<comment type="catalytic activity">
    <reaction evidence="5">
        <text>2-deoxy-alpha-D-ribose 1-phosphate = 2-deoxy-D-ribose 5-phosphate</text>
        <dbReference type="Rhea" id="RHEA:27658"/>
        <dbReference type="ChEBI" id="CHEBI:57259"/>
        <dbReference type="ChEBI" id="CHEBI:62877"/>
        <dbReference type="EC" id="5.4.2.7"/>
    </reaction>
</comment>
<reference evidence="8 9" key="1">
    <citation type="submission" date="2016-10" db="EMBL/GenBank/DDBJ databases">
        <authorList>
            <person name="de Groot N.N."/>
        </authorList>
    </citation>
    <scope>NUCLEOTIDE SEQUENCE [LARGE SCALE GENOMIC DNA]</scope>
    <source>
        <strain evidence="8 9">KHGC13</strain>
    </source>
</reference>
<feature type="binding site" evidence="5">
    <location>
        <position position="326"/>
    </location>
    <ligand>
        <name>Mn(2+)</name>
        <dbReference type="ChEBI" id="CHEBI:29035"/>
        <label>1</label>
    </ligand>
</feature>
<dbReference type="Gene3D" id="3.30.70.1250">
    <property type="entry name" value="Phosphopentomutase"/>
    <property type="match status" value="1"/>
</dbReference>
<comment type="pathway">
    <text evidence="5">Carbohydrate degradation; 2-deoxy-D-ribose 1-phosphate degradation; D-glyceraldehyde 3-phosphate and acetaldehyde from 2-deoxy-alpha-D-ribose 1-phosphate: step 1/2.</text>
</comment>
<dbReference type="SUPFAM" id="SSF53649">
    <property type="entry name" value="Alkaline phosphatase-like"/>
    <property type="match status" value="1"/>
</dbReference>
<dbReference type="EC" id="5.4.2.7" evidence="5 6"/>
<dbReference type="PANTHER" id="PTHR21110:SF0">
    <property type="entry name" value="PHOSPHOPENTOMUTASE"/>
    <property type="match status" value="1"/>
</dbReference>
<evidence type="ECO:0000313" key="8">
    <source>
        <dbReference type="EMBL" id="SFU45174.1"/>
    </source>
</evidence>
<dbReference type="InterPro" id="IPR006124">
    <property type="entry name" value="Metalloenzyme"/>
</dbReference>
<comment type="catalytic activity">
    <reaction evidence="5">
        <text>alpha-D-ribose 1-phosphate = D-ribose 5-phosphate</text>
        <dbReference type="Rhea" id="RHEA:18793"/>
        <dbReference type="ChEBI" id="CHEBI:57720"/>
        <dbReference type="ChEBI" id="CHEBI:78346"/>
        <dbReference type="EC" id="5.4.2.7"/>
    </reaction>
</comment>
<dbReference type="EMBL" id="FPBT01000005">
    <property type="protein sequence ID" value="SFU45174.1"/>
    <property type="molecule type" value="Genomic_DNA"/>
</dbReference>
<feature type="binding site" evidence="5">
    <location>
        <position position="285"/>
    </location>
    <ligand>
        <name>Mn(2+)</name>
        <dbReference type="ChEBI" id="CHEBI:29035"/>
        <label>2</label>
    </ligand>
</feature>
<gene>
    <name evidence="5" type="primary">deoB</name>
    <name evidence="8" type="ORF">SAMN05216508_10592</name>
</gene>
<accession>A0A1I7G9R4</accession>
<dbReference type="GO" id="GO:0008973">
    <property type="term" value="F:phosphopentomutase activity"/>
    <property type="evidence" value="ECO:0007669"/>
    <property type="project" value="UniProtKB-UniRule"/>
</dbReference>
<proteinExistence type="inferred from homology"/>
<dbReference type="GO" id="GO:0006015">
    <property type="term" value="P:5-phosphoribose 1-diphosphate biosynthetic process"/>
    <property type="evidence" value="ECO:0007669"/>
    <property type="project" value="UniProtKB-UniPathway"/>
</dbReference>
<comment type="similarity">
    <text evidence="1 5">Belongs to the phosphopentomutase family.</text>
</comment>
<keyword evidence="4 5" id="KW-0413">Isomerase</keyword>
<keyword evidence="2 5" id="KW-0479">Metal-binding</keyword>
<evidence type="ECO:0000313" key="9">
    <source>
        <dbReference type="Proteomes" id="UP000198817"/>
    </source>
</evidence>
<evidence type="ECO:0000256" key="3">
    <source>
        <dbReference type="ARBA" id="ARBA00023211"/>
    </source>
</evidence>
<dbReference type="STRING" id="155865.SAMN05216515_10693"/>
<feature type="binding site" evidence="5">
    <location>
        <position position="338"/>
    </location>
    <ligand>
        <name>Mn(2+)</name>
        <dbReference type="ChEBI" id="CHEBI:29035"/>
        <label>2</label>
    </ligand>
</feature>
<dbReference type="Proteomes" id="UP000198817">
    <property type="component" value="Unassembled WGS sequence"/>
</dbReference>
<feature type="binding site" evidence="5">
    <location>
        <position position="327"/>
    </location>
    <ligand>
        <name>Mn(2+)</name>
        <dbReference type="ChEBI" id="CHEBI:29035"/>
        <label>1</label>
    </ligand>
</feature>
<keyword evidence="3 5" id="KW-0464">Manganese</keyword>
<protein>
    <recommendedName>
        <fullName evidence="5 6">Phosphopentomutase</fullName>
        <ecNumber evidence="5 6">5.4.2.7</ecNumber>
    </recommendedName>
    <alternativeName>
        <fullName evidence="5">Phosphodeoxyribomutase</fullName>
    </alternativeName>
</protein>
<evidence type="ECO:0000259" key="7">
    <source>
        <dbReference type="Pfam" id="PF01676"/>
    </source>
</evidence>
<dbReference type="PANTHER" id="PTHR21110">
    <property type="entry name" value="PHOSPHOPENTOMUTASE"/>
    <property type="match status" value="1"/>
</dbReference>
<dbReference type="NCBIfam" id="TIGR01696">
    <property type="entry name" value="deoB"/>
    <property type="match status" value="1"/>
</dbReference>
<dbReference type="GO" id="GO:0030145">
    <property type="term" value="F:manganese ion binding"/>
    <property type="evidence" value="ECO:0007669"/>
    <property type="project" value="UniProtKB-UniRule"/>
</dbReference>
<dbReference type="GO" id="GO:0006018">
    <property type="term" value="P:2-deoxyribose 1-phosphate catabolic process"/>
    <property type="evidence" value="ECO:0007669"/>
    <property type="project" value="UniProtKB-UniRule"/>
</dbReference>
<dbReference type="GO" id="GO:0005829">
    <property type="term" value="C:cytosol"/>
    <property type="evidence" value="ECO:0007669"/>
    <property type="project" value="TreeGrafter"/>
</dbReference>
<dbReference type="SUPFAM" id="SSF143856">
    <property type="entry name" value="DeoB insert domain-like"/>
    <property type="match status" value="1"/>
</dbReference>
<dbReference type="PIRSF" id="PIRSF001491">
    <property type="entry name" value="Ppentomutase"/>
    <property type="match status" value="1"/>
</dbReference>
<evidence type="ECO:0000256" key="6">
    <source>
        <dbReference type="NCBIfam" id="TIGR01696"/>
    </source>
</evidence>
<dbReference type="NCBIfam" id="NF003766">
    <property type="entry name" value="PRK05362.1"/>
    <property type="match status" value="1"/>
</dbReference>
<dbReference type="HAMAP" id="MF_00740">
    <property type="entry name" value="Phosphopentomut"/>
    <property type="match status" value="1"/>
</dbReference>
<dbReference type="UniPathway" id="UPA00087">
    <property type="reaction ID" value="UER00173"/>
</dbReference>
<dbReference type="OrthoDB" id="9769930at2"/>
<feature type="binding site" evidence="5">
    <location>
        <position position="290"/>
    </location>
    <ligand>
        <name>Mn(2+)</name>
        <dbReference type="ChEBI" id="CHEBI:29035"/>
        <label>2</label>
    </ligand>
</feature>
<comment type="subcellular location">
    <subcellularLocation>
        <location evidence="5">Cytoplasm</location>
    </subcellularLocation>
</comment>
<organism evidence="8 9">
    <name type="scientific">Eubacterium pyruvativorans</name>
    <dbReference type="NCBI Taxonomy" id="155865"/>
    <lineage>
        <taxon>Bacteria</taxon>
        <taxon>Bacillati</taxon>
        <taxon>Bacillota</taxon>
        <taxon>Clostridia</taxon>
        <taxon>Eubacteriales</taxon>
        <taxon>Eubacteriaceae</taxon>
        <taxon>Eubacterium</taxon>
    </lineage>
</organism>
<name>A0A1I7G9R4_9FIRM</name>
<keyword evidence="9" id="KW-1185">Reference proteome</keyword>
<comment type="cofactor">
    <cofactor evidence="5">
        <name>Mn(2+)</name>
        <dbReference type="ChEBI" id="CHEBI:29035"/>
    </cofactor>
    <text evidence="5">Binds 2 manganese ions.</text>
</comment>
<feature type="binding site" evidence="5">
    <location>
        <position position="10"/>
    </location>
    <ligand>
        <name>Mn(2+)</name>
        <dbReference type="ChEBI" id="CHEBI:29035"/>
        <label>1</label>
    </ligand>
</feature>
<dbReference type="CDD" id="cd16009">
    <property type="entry name" value="PPM"/>
    <property type="match status" value="1"/>
</dbReference>
<evidence type="ECO:0000256" key="2">
    <source>
        <dbReference type="ARBA" id="ARBA00022723"/>
    </source>
</evidence>
<comment type="function">
    <text evidence="5">Isomerase that catalyzes the conversion of deoxy-ribose 1-phosphate (dRib-1-P) and ribose 1-phosphate (Rib-1-P) to deoxy-ribose 5-phosphate (dRib-5-P) and ribose 5-phosphate (Rib-5-P), respectively.</text>
</comment>
<dbReference type="Pfam" id="PF01676">
    <property type="entry name" value="Metalloenzyme"/>
    <property type="match status" value="1"/>
</dbReference>